<dbReference type="Gene3D" id="3.30.1490.480">
    <property type="entry name" value="Endolytic murein transglycosylase"/>
    <property type="match status" value="1"/>
</dbReference>
<feature type="compositionally biased region" description="Low complexity" evidence="8">
    <location>
        <begin position="184"/>
        <end position="200"/>
    </location>
</feature>
<keyword evidence="2 7" id="KW-0812">Transmembrane</keyword>
<dbReference type="PANTHER" id="PTHR30518">
    <property type="entry name" value="ENDOLYTIC MUREIN TRANSGLYCOSYLASE"/>
    <property type="match status" value="1"/>
</dbReference>
<dbReference type="GO" id="GO:0009252">
    <property type="term" value="P:peptidoglycan biosynthetic process"/>
    <property type="evidence" value="ECO:0007669"/>
    <property type="project" value="UniProtKB-UniRule"/>
</dbReference>
<reference evidence="9 10" key="1">
    <citation type="submission" date="2019-07" db="EMBL/GenBank/DDBJ databases">
        <title>Rhodococcus cavernicolus sp. nov., isolated from a cave.</title>
        <authorList>
            <person name="Lee S.D."/>
        </authorList>
    </citation>
    <scope>NUCLEOTIDE SEQUENCE [LARGE SCALE GENOMIC DNA]</scope>
    <source>
        <strain evidence="9 10">C1-24</strain>
    </source>
</reference>
<dbReference type="HAMAP" id="MF_02065">
    <property type="entry name" value="MltG"/>
    <property type="match status" value="1"/>
</dbReference>
<keyword evidence="10" id="KW-1185">Reference proteome</keyword>
<feature type="compositionally biased region" description="Basic residues" evidence="8">
    <location>
        <begin position="201"/>
        <end position="212"/>
    </location>
</feature>
<accession>A0A5A7SD75</accession>
<dbReference type="AlphaFoldDB" id="A0A5A7SD75"/>
<evidence type="ECO:0000256" key="6">
    <source>
        <dbReference type="ARBA" id="ARBA00023316"/>
    </source>
</evidence>
<feature type="region of interest" description="Disordered" evidence="8">
    <location>
        <begin position="184"/>
        <end position="212"/>
    </location>
</feature>
<dbReference type="Pfam" id="PF02618">
    <property type="entry name" value="YceG"/>
    <property type="match status" value="1"/>
</dbReference>
<feature type="site" description="Important for catalytic activity" evidence="7">
    <location>
        <position position="473"/>
    </location>
</feature>
<comment type="caution">
    <text evidence="9">The sequence shown here is derived from an EMBL/GenBank/DDBJ whole genome shotgun (WGS) entry which is preliminary data.</text>
</comment>
<organism evidence="9 10">
    <name type="scientific">Antrihabitans cavernicola</name>
    <dbReference type="NCBI Taxonomy" id="2495913"/>
    <lineage>
        <taxon>Bacteria</taxon>
        <taxon>Bacillati</taxon>
        <taxon>Actinomycetota</taxon>
        <taxon>Actinomycetes</taxon>
        <taxon>Mycobacteriales</taxon>
        <taxon>Nocardiaceae</taxon>
        <taxon>Antrihabitans</taxon>
    </lineage>
</organism>
<keyword evidence="5 7" id="KW-0456">Lyase</keyword>
<proteinExistence type="inferred from homology"/>
<gene>
    <name evidence="7 9" type="primary">mltG</name>
    <name evidence="9" type="ORF">FOY51_08875</name>
</gene>
<feature type="compositionally biased region" description="Low complexity" evidence="8">
    <location>
        <begin position="76"/>
        <end position="101"/>
    </location>
</feature>
<name>A0A5A7SD75_9NOCA</name>
<dbReference type="NCBIfam" id="TIGR00247">
    <property type="entry name" value="endolytic transglycosylase MltG"/>
    <property type="match status" value="1"/>
</dbReference>
<dbReference type="GO" id="GO:0071555">
    <property type="term" value="P:cell wall organization"/>
    <property type="evidence" value="ECO:0007669"/>
    <property type="project" value="UniProtKB-KW"/>
</dbReference>
<evidence type="ECO:0000256" key="5">
    <source>
        <dbReference type="ARBA" id="ARBA00023239"/>
    </source>
</evidence>
<feature type="region of interest" description="Disordered" evidence="8">
    <location>
        <begin position="1"/>
        <end position="169"/>
    </location>
</feature>
<evidence type="ECO:0000256" key="8">
    <source>
        <dbReference type="SAM" id="MobiDB-lite"/>
    </source>
</evidence>
<comment type="function">
    <text evidence="7">Functions as a peptidoglycan terminase that cleaves nascent peptidoglycan strands endolytically to terminate their elongation.</text>
</comment>
<keyword evidence="3 7" id="KW-1133">Transmembrane helix</keyword>
<dbReference type="EMBL" id="VLNY01000003">
    <property type="protein sequence ID" value="KAA0023504.1"/>
    <property type="molecule type" value="Genomic_DNA"/>
</dbReference>
<comment type="catalytic activity">
    <reaction evidence="7">
        <text>a peptidoglycan chain = a peptidoglycan chain with N-acetyl-1,6-anhydromuramyl-[peptide] at the reducing end + a peptidoglycan chain with N-acetylglucosamine at the non-reducing end.</text>
        <dbReference type="EC" id="4.2.2.29"/>
    </reaction>
</comment>
<sequence length="594" mass="65766">MNNRWTPTERRDSEHDRPDLRQDTGWREYDAPEQPYQGGHRRDDVPPQQPHYDDGHRYEQARYEQAPRHSDYGRTDYYAPEQPQYEQPQYDQQHYDQPQYEQPDHGQQQYDEPRYDHSGYAQPQHRQPEYDEHYDEPPRAQHYDDHYGVPADDSHGNENGRYEYESSNHDYDRAEHLAEPQHYAAAEPDPEPVAAAVPPRTRSRSRRAKATARKKRGRAIMAIAAAVVLLFGAAVAYAAVRYFDRPEVAADFTGAGGDDVIVQVKDGDTADQIATEMASKGVTASASAFFEAAVKNTAMNGVQPGFYSVPSKVPAAKAVAALVDPSSRVGEVVLSEGRQLHDSSDVKTGATKEGIYRKIAAASCINEGATKKCVSYDDLNAAGASTDLASLGVPDWAADNVRKVPDRDRQLEGLIAAGSLNFDPSLSAKDILKQLVTDSTSKYEQTGILNSDKADGNLSPYQKLTAASLVERESLPQDFGKVARVIVNRLAVNQPLQFDSTVNYSLDQTEVATTDADRQKVTPWNTYASPGLPATPISAPSIDALKAVEAPTPGNFLYFVTIDNQGTTLFTDNYDEHLRNIERANDSGILESGR</sequence>
<keyword evidence="6 7" id="KW-0961">Cell wall biogenesis/degradation</keyword>
<keyword evidence="1 7" id="KW-1003">Cell membrane</keyword>
<feature type="compositionally biased region" description="Basic and acidic residues" evidence="8">
    <location>
        <begin position="7"/>
        <end position="30"/>
    </location>
</feature>
<comment type="subcellular location">
    <subcellularLocation>
        <location evidence="7">Cell membrane</location>
        <topology evidence="7">Single-pass membrane protein</topology>
    </subcellularLocation>
</comment>
<evidence type="ECO:0000256" key="3">
    <source>
        <dbReference type="ARBA" id="ARBA00022989"/>
    </source>
</evidence>
<keyword evidence="4 7" id="KW-0472">Membrane</keyword>
<dbReference type="OrthoDB" id="9814591at2"/>
<feature type="transmembrane region" description="Helical" evidence="7">
    <location>
        <begin position="219"/>
        <end position="240"/>
    </location>
</feature>
<dbReference type="EC" id="4.2.2.29" evidence="7"/>
<evidence type="ECO:0000256" key="1">
    <source>
        <dbReference type="ARBA" id="ARBA00022475"/>
    </source>
</evidence>
<protein>
    <recommendedName>
        <fullName evidence="7">Endolytic murein transglycosylase</fullName>
        <ecNumber evidence="7">4.2.2.29</ecNumber>
    </recommendedName>
    <alternativeName>
        <fullName evidence="7">Peptidoglycan lytic transglycosylase</fullName>
    </alternativeName>
    <alternativeName>
        <fullName evidence="7">Peptidoglycan polymerization terminase</fullName>
    </alternativeName>
</protein>
<evidence type="ECO:0000256" key="7">
    <source>
        <dbReference type="HAMAP-Rule" id="MF_02065"/>
    </source>
</evidence>
<dbReference type="InterPro" id="IPR003770">
    <property type="entry name" value="MLTG-like"/>
</dbReference>
<dbReference type="GO" id="GO:0008932">
    <property type="term" value="F:lytic endotransglycosylase activity"/>
    <property type="evidence" value="ECO:0007669"/>
    <property type="project" value="UniProtKB-UniRule"/>
</dbReference>
<dbReference type="RefSeq" id="WP_149429849.1">
    <property type="nucleotide sequence ID" value="NZ_VLNY01000003.1"/>
</dbReference>
<dbReference type="GO" id="GO:0005886">
    <property type="term" value="C:plasma membrane"/>
    <property type="evidence" value="ECO:0007669"/>
    <property type="project" value="UniProtKB-SubCell"/>
</dbReference>
<evidence type="ECO:0000313" key="9">
    <source>
        <dbReference type="EMBL" id="KAA0023504.1"/>
    </source>
</evidence>
<evidence type="ECO:0000313" key="10">
    <source>
        <dbReference type="Proteomes" id="UP000322244"/>
    </source>
</evidence>
<dbReference type="PANTHER" id="PTHR30518:SF2">
    <property type="entry name" value="ENDOLYTIC MUREIN TRANSGLYCOSYLASE"/>
    <property type="match status" value="1"/>
</dbReference>
<comment type="similarity">
    <text evidence="7">Belongs to the transglycosylase MltG family.</text>
</comment>
<feature type="compositionally biased region" description="Basic and acidic residues" evidence="8">
    <location>
        <begin position="126"/>
        <end position="169"/>
    </location>
</feature>
<feature type="compositionally biased region" description="Basic and acidic residues" evidence="8">
    <location>
        <begin position="40"/>
        <end position="74"/>
    </location>
</feature>
<evidence type="ECO:0000256" key="2">
    <source>
        <dbReference type="ARBA" id="ARBA00022692"/>
    </source>
</evidence>
<evidence type="ECO:0000256" key="4">
    <source>
        <dbReference type="ARBA" id="ARBA00023136"/>
    </source>
</evidence>
<dbReference type="Proteomes" id="UP000322244">
    <property type="component" value="Unassembled WGS sequence"/>
</dbReference>